<evidence type="ECO:0000313" key="1">
    <source>
        <dbReference type="EMBL" id="GJE85175.1"/>
    </source>
</evidence>
<keyword evidence="2" id="KW-1185">Reference proteome</keyword>
<dbReference type="AlphaFoldDB" id="A0A9P3FZG7"/>
<name>A0A9P3FZG7_9APHY</name>
<evidence type="ECO:0000313" key="2">
    <source>
        <dbReference type="Proteomes" id="UP000703269"/>
    </source>
</evidence>
<dbReference type="Proteomes" id="UP000703269">
    <property type="component" value="Unassembled WGS sequence"/>
</dbReference>
<dbReference type="EMBL" id="BPQB01000002">
    <property type="protein sequence ID" value="GJE85175.1"/>
    <property type="molecule type" value="Genomic_DNA"/>
</dbReference>
<proteinExistence type="predicted"/>
<reference evidence="1 2" key="1">
    <citation type="submission" date="2021-08" db="EMBL/GenBank/DDBJ databases">
        <title>Draft Genome Sequence of Phanerochaete sordida strain YK-624.</title>
        <authorList>
            <person name="Mori T."/>
            <person name="Dohra H."/>
            <person name="Suzuki T."/>
            <person name="Kawagishi H."/>
            <person name="Hirai H."/>
        </authorList>
    </citation>
    <scope>NUCLEOTIDE SEQUENCE [LARGE SCALE GENOMIC DNA]</scope>
    <source>
        <strain evidence="1 2">YK-624</strain>
    </source>
</reference>
<accession>A0A9P3FZG7</accession>
<comment type="caution">
    <text evidence="1">The sequence shown here is derived from an EMBL/GenBank/DDBJ whole genome shotgun (WGS) entry which is preliminary data.</text>
</comment>
<protein>
    <submittedName>
        <fullName evidence="1">Uncharacterized protein</fullName>
    </submittedName>
</protein>
<gene>
    <name evidence="1" type="ORF">PsYK624_012530</name>
</gene>
<sequence>MSRRSRRVRSSGYSISDSCVIFRRKAKIKFSQDYTNIKYDPLNAAMAGNDAYLDLWSWSPTTNFVTALAPNFLLPFPL</sequence>
<organism evidence="1 2">
    <name type="scientific">Phanerochaete sordida</name>
    <dbReference type="NCBI Taxonomy" id="48140"/>
    <lineage>
        <taxon>Eukaryota</taxon>
        <taxon>Fungi</taxon>
        <taxon>Dikarya</taxon>
        <taxon>Basidiomycota</taxon>
        <taxon>Agaricomycotina</taxon>
        <taxon>Agaricomycetes</taxon>
        <taxon>Polyporales</taxon>
        <taxon>Phanerochaetaceae</taxon>
        <taxon>Phanerochaete</taxon>
    </lineage>
</organism>